<dbReference type="Proteomes" id="UP000886501">
    <property type="component" value="Unassembled WGS sequence"/>
</dbReference>
<reference evidence="1" key="1">
    <citation type="submission" date="2019-10" db="EMBL/GenBank/DDBJ databases">
        <authorList>
            <consortium name="DOE Joint Genome Institute"/>
            <person name="Kuo A."/>
            <person name="Miyauchi S."/>
            <person name="Kiss E."/>
            <person name="Drula E."/>
            <person name="Kohler A."/>
            <person name="Sanchez-Garcia M."/>
            <person name="Andreopoulos B."/>
            <person name="Barry K.W."/>
            <person name="Bonito G."/>
            <person name="Buee M."/>
            <person name="Carver A."/>
            <person name="Chen C."/>
            <person name="Cichocki N."/>
            <person name="Clum A."/>
            <person name="Culley D."/>
            <person name="Crous P.W."/>
            <person name="Fauchery L."/>
            <person name="Girlanda M."/>
            <person name="Hayes R."/>
            <person name="Keri Z."/>
            <person name="Labutti K."/>
            <person name="Lipzen A."/>
            <person name="Lombard V."/>
            <person name="Magnuson J."/>
            <person name="Maillard F."/>
            <person name="Morin E."/>
            <person name="Murat C."/>
            <person name="Nolan M."/>
            <person name="Ohm R."/>
            <person name="Pangilinan J."/>
            <person name="Pereira M."/>
            <person name="Perotto S."/>
            <person name="Peter M."/>
            <person name="Riley R."/>
            <person name="Sitrit Y."/>
            <person name="Stielow B."/>
            <person name="Szollosi G."/>
            <person name="Zifcakova L."/>
            <person name="Stursova M."/>
            <person name="Spatafora J.W."/>
            <person name="Tedersoo L."/>
            <person name="Vaario L.-M."/>
            <person name="Yamada A."/>
            <person name="Yan M."/>
            <person name="Wang P."/>
            <person name="Xu J."/>
            <person name="Bruns T."/>
            <person name="Baldrian P."/>
            <person name="Vilgalys R."/>
            <person name="Henrissat B."/>
            <person name="Grigoriev I.V."/>
            <person name="Hibbett D."/>
            <person name="Nagy L.G."/>
            <person name="Martin F.M."/>
        </authorList>
    </citation>
    <scope>NUCLEOTIDE SEQUENCE</scope>
    <source>
        <strain evidence="1">P2</strain>
    </source>
</reference>
<gene>
    <name evidence="1" type="ORF">BDM02DRAFT_3273611</name>
</gene>
<protein>
    <submittedName>
        <fullName evidence="1">Uncharacterized protein</fullName>
    </submittedName>
</protein>
<evidence type="ECO:0000313" key="1">
    <source>
        <dbReference type="EMBL" id="KAF9642043.1"/>
    </source>
</evidence>
<sequence length="944" mass="106521">MVCFQGVRACCCQSSRRMAAPVLVSTYSPSRRDTKPSLGHLFVNEKQALAIRALYNEHKTVYHEYTTSTQSQQRAQRFLELHALTTESLANLESRWTSVRTNSWAKKCRRLYQCSCGYSTEARQKRSSSQSKDQWSRQAPYDFTGCCVHADITYDASSSNVLRIIGYFEHNEECQNATLVRYPSIPLHEHVYEVALEQLSQGASVAAIQAENVWRVEHGRYRDIDARSNHRYELLNSDFSRLYRRYYRLQGINVDIKPEINVDNWLNSASPTFNPTIAEAIFHYAPRVEAGGRFELCISTPEMRSAAIQLVHRRQLILDGTFGLSASRLLVWIAMGVNEGNHGVPVALFLFSAPSGAKATHAGYDTSILTKLLSKWNGSFMPGELEPAVAITDTDTKERGALINVWPNITLLLCRFHLRQCWTNKRNSLFGTKNETSFFKEKALHYIRNLDAFLLSHTTRSAALERLQSERNTFKEMSTDPRSESGGQAGLKYIEYLETTWMPQSLWNSWSEEGRSRAAAVLGVGIGDVLPTTNHLESFNGVLKRKHIGQWQRSGQKLRFDVLVFRLALYIMPNIYAQFRLAHSFEAWKKERFANVASIQGISRQLRKADRTTQVPSGAIAWYPPDPIRDGFAKDIIRLRLIMPIPSMKPFELWATCASTSADINHPDYPRYWLTAHPSGHATCTCANWLNRGGACKHLRAFRNLITSWMRDGQIAYKFHFPESQSDAYDVLDKNKLWYGHYYKHSVTAPASQDMSSPTCPPTLHKPHMHVPLPPPNLPEASLVPTIDQEAELEESVASIDNTITLKQNPIAGPGTKLMDNREAITIQNQQRLDHFIASSLPSLYGISNLLQDFRPKVTNVEFSSLISTLSQQLSSIALASPSPSAVALATSVHRSNVTQVLDPSRSQARTPSPPRTPAKRFAILPPSPKAKKSTKRIKSYSTL</sequence>
<comment type="caution">
    <text evidence="1">The sequence shown here is derived from an EMBL/GenBank/DDBJ whole genome shotgun (WGS) entry which is preliminary data.</text>
</comment>
<proteinExistence type="predicted"/>
<reference evidence="1" key="2">
    <citation type="journal article" date="2020" name="Nat. Commun.">
        <title>Large-scale genome sequencing of mycorrhizal fungi provides insights into the early evolution of symbiotic traits.</title>
        <authorList>
            <person name="Miyauchi S."/>
            <person name="Kiss E."/>
            <person name="Kuo A."/>
            <person name="Drula E."/>
            <person name="Kohler A."/>
            <person name="Sanchez-Garcia M."/>
            <person name="Morin E."/>
            <person name="Andreopoulos B."/>
            <person name="Barry K.W."/>
            <person name="Bonito G."/>
            <person name="Buee M."/>
            <person name="Carver A."/>
            <person name="Chen C."/>
            <person name="Cichocki N."/>
            <person name="Clum A."/>
            <person name="Culley D."/>
            <person name="Crous P.W."/>
            <person name="Fauchery L."/>
            <person name="Girlanda M."/>
            <person name="Hayes R.D."/>
            <person name="Keri Z."/>
            <person name="LaButti K."/>
            <person name="Lipzen A."/>
            <person name="Lombard V."/>
            <person name="Magnuson J."/>
            <person name="Maillard F."/>
            <person name="Murat C."/>
            <person name="Nolan M."/>
            <person name="Ohm R.A."/>
            <person name="Pangilinan J."/>
            <person name="Pereira M.F."/>
            <person name="Perotto S."/>
            <person name="Peter M."/>
            <person name="Pfister S."/>
            <person name="Riley R."/>
            <person name="Sitrit Y."/>
            <person name="Stielow J.B."/>
            <person name="Szollosi G."/>
            <person name="Zifcakova L."/>
            <person name="Stursova M."/>
            <person name="Spatafora J.W."/>
            <person name="Tedersoo L."/>
            <person name="Vaario L.M."/>
            <person name="Yamada A."/>
            <person name="Yan M."/>
            <person name="Wang P."/>
            <person name="Xu J."/>
            <person name="Bruns T."/>
            <person name="Baldrian P."/>
            <person name="Vilgalys R."/>
            <person name="Dunand C."/>
            <person name="Henrissat B."/>
            <person name="Grigoriev I.V."/>
            <person name="Hibbett D."/>
            <person name="Nagy L.G."/>
            <person name="Martin F.M."/>
        </authorList>
    </citation>
    <scope>NUCLEOTIDE SEQUENCE</scope>
    <source>
        <strain evidence="1">P2</strain>
    </source>
</reference>
<accession>A0ACB6YXL5</accession>
<keyword evidence="2" id="KW-1185">Reference proteome</keyword>
<organism evidence="1 2">
    <name type="scientific">Thelephora ganbajun</name>
    <name type="common">Ganba fungus</name>
    <dbReference type="NCBI Taxonomy" id="370292"/>
    <lineage>
        <taxon>Eukaryota</taxon>
        <taxon>Fungi</taxon>
        <taxon>Dikarya</taxon>
        <taxon>Basidiomycota</taxon>
        <taxon>Agaricomycotina</taxon>
        <taxon>Agaricomycetes</taxon>
        <taxon>Thelephorales</taxon>
        <taxon>Thelephoraceae</taxon>
        <taxon>Thelephora</taxon>
    </lineage>
</organism>
<dbReference type="EMBL" id="MU118747">
    <property type="protein sequence ID" value="KAF9642043.1"/>
    <property type="molecule type" value="Genomic_DNA"/>
</dbReference>
<name>A0ACB6YXL5_THEGA</name>
<evidence type="ECO:0000313" key="2">
    <source>
        <dbReference type="Proteomes" id="UP000886501"/>
    </source>
</evidence>